<feature type="region of interest" description="Disordered" evidence="1">
    <location>
        <begin position="109"/>
        <end position="151"/>
    </location>
</feature>
<dbReference type="PANTHER" id="PTHR39211:SF1">
    <property type="entry name" value="ABNORMAL SPINDLE-LIKE MICROCEPHALY-ASSOCIATED PROTEIN ASH DOMAIN-CONTAINING PROTEIN"/>
    <property type="match status" value="1"/>
</dbReference>
<feature type="compositionally biased region" description="Basic and acidic residues" evidence="1">
    <location>
        <begin position="109"/>
        <end position="118"/>
    </location>
</feature>
<protein>
    <submittedName>
        <fullName evidence="2">Uncharacterized protein</fullName>
    </submittedName>
</protein>
<accession>A0AAD5SCN0</accession>
<sequence>MNTSDSTPTVSVAAHRSHQNQNPLFELVGIGSKLVLDGVYLNGLHALRRFELRNTSSSPIIIKLRSNLGEQIAFQLTNENLPDRDFAPTSAKRTKPVSFTSSIFTESEGDVRVHKDDSTQADDSSSDVPSIYNTPSEAGTPPEPHDLPGTHQITTNTVEAANTGVFNTESNTLHGHQFNQLFNYVNHIDE</sequence>
<dbReference type="Proteomes" id="UP001212841">
    <property type="component" value="Unassembled WGS sequence"/>
</dbReference>
<gene>
    <name evidence="2" type="ORF">HK097_007843</name>
</gene>
<evidence type="ECO:0000313" key="2">
    <source>
        <dbReference type="EMBL" id="KAJ3051196.1"/>
    </source>
</evidence>
<organism evidence="2 3">
    <name type="scientific">Rhizophlyctis rosea</name>
    <dbReference type="NCBI Taxonomy" id="64517"/>
    <lineage>
        <taxon>Eukaryota</taxon>
        <taxon>Fungi</taxon>
        <taxon>Fungi incertae sedis</taxon>
        <taxon>Chytridiomycota</taxon>
        <taxon>Chytridiomycota incertae sedis</taxon>
        <taxon>Chytridiomycetes</taxon>
        <taxon>Rhizophlyctidales</taxon>
        <taxon>Rhizophlyctidaceae</taxon>
        <taxon>Rhizophlyctis</taxon>
    </lineage>
</organism>
<dbReference type="AlphaFoldDB" id="A0AAD5SCN0"/>
<keyword evidence="3" id="KW-1185">Reference proteome</keyword>
<name>A0AAD5SCN0_9FUNG</name>
<evidence type="ECO:0000256" key="1">
    <source>
        <dbReference type="SAM" id="MobiDB-lite"/>
    </source>
</evidence>
<dbReference type="EMBL" id="JADGJD010000424">
    <property type="protein sequence ID" value="KAJ3051196.1"/>
    <property type="molecule type" value="Genomic_DNA"/>
</dbReference>
<comment type="caution">
    <text evidence="2">The sequence shown here is derived from an EMBL/GenBank/DDBJ whole genome shotgun (WGS) entry which is preliminary data.</text>
</comment>
<feature type="non-terminal residue" evidence="2">
    <location>
        <position position="190"/>
    </location>
</feature>
<dbReference type="PANTHER" id="PTHR39211">
    <property type="entry name" value="CHROMOSOME 7, WHOLE GENOME SHOTGUN SEQUENCE"/>
    <property type="match status" value="1"/>
</dbReference>
<evidence type="ECO:0000313" key="3">
    <source>
        <dbReference type="Proteomes" id="UP001212841"/>
    </source>
</evidence>
<proteinExistence type="predicted"/>
<reference evidence="2" key="1">
    <citation type="submission" date="2020-05" db="EMBL/GenBank/DDBJ databases">
        <title>Phylogenomic resolution of chytrid fungi.</title>
        <authorList>
            <person name="Stajich J.E."/>
            <person name="Amses K."/>
            <person name="Simmons R."/>
            <person name="Seto K."/>
            <person name="Myers J."/>
            <person name="Bonds A."/>
            <person name="Quandt C.A."/>
            <person name="Barry K."/>
            <person name="Liu P."/>
            <person name="Grigoriev I."/>
            <person name="Longcore J.E."/>
            <person name="James T.Y."/>
        </authorList>
    </citation>
    <scope>NUCLEOTIDE SEQUENCE</scope>
    <source>
        <strain evidence="2">JEL0318</strain>
    </source>
</reference>